<sequence length="44" mass="5560">MERKWKGNGETKKMRWMKEFVTKENGEEMTKKMRWMKEFECVLE</sequence>
<dbReference type="EMBL" id="PDCK01000045">
    <property type="protein sequence ID" value="PRQ16180.1"/>
    <property type="molecule type" value="Genomic_DNA"/>
</dbReference>
<keyword evidence="2" id="KW-1185">Reference proteome</keyword>
<evidence type="ECO:0000313" key="2">
    <source>
        <dbReference type="Proteomes" id="UP000238479"/>
    </source>
</evidence>
<comment type="caution">
    <text evidence="1">The sequence shown here is derived from an EMBL/GenBank/DDBJ whole genome shotgun (WGS) entry which is preliminary data.</text>
</comment>
<organism evidence="1 2">
    <name type="scientific">Rosa chinensis</name>
    <name type="common">China rose</name>
    <dbReference type="NCBI Taxonomy" id="74649"/>
    <lineage>
        <taxon>Eukaryota</taxon>
        <taxon>Viridiplantae</taxon>
        <taxon>Streptophyta</taxon>
        <taxon>Embryophyta</taxon>
        <taxon>Tracheophyta</taxon>
        <taxon>Spermatophyta</taxon>
        <taxon>Magnoliopsida</taxon>
        <taxon>eudicotyledons</taxon>
        <taxon>Gunneridae</taxon>
        <taxon>Pentapetalae</taxon>
        <taxon>rosids</taxon>
        <taxon>fabids</taxon>
        <taxon>Rosales</taxon>
        <taxon>Rosaceae</taxon>
        <taxon>Rosoideae</taxon>
        <taxon>Rosoideae incertae sedis</taxon>
        <taxon>Rosa</taxon>
    </lineage>
</organism>
<evidence type="ECO:0000313" key="1">
    <source>
        <dbReference type="EMBL" id="PRQ16180.1"/>
    </source>
</evidence>
<proteinExistence type="predicted"/>
<accession>A0A2P6P2M9</accession>
<protein>
    <submittedName>
        <fullName evidence="1">Uncharacterized protein</fullName>
    </submittedName>
</protein>
<gene>
    <name evidence="1" type="ORF">RchiOBHm_Chr7g0181421</name>
</gene>
<dbReference type="Proteomes" id="UP000238479">
    <property type="component" value="Chromosome 7"/>
</dbReference>
<dbReference type="Gramene" id="PRQ16180">
    <property type="protein sequence ID" value="PRQ16180"/>
    <property type="gene ID" value="RchiOBHm_Chr7g0181421"/>
</dbReference>
<dbReference type="AlphaFoldDB" id="A0A2P6P2M9"/>
<reference evidence="1 2" key="1">
    <citation type="journal article" date="2018" name="Nat. Genet.">
        <title>The Rosa genome provides new insights in the design of modern roses.</title>
        <authorList>
            <person name="Bendahmane M."/>
        </authorList>
    </citation>
    <scope>NUCLEOTIDE SEQUENCE [LARGE SCALE GENOMIC DNA]</scope>
    <source>
        <strain evidence="2">cv. Old Blush</strain>
    </source>
</reference>
<name>A0A2P6P2M9_ROSCH</name>